<organism evidence="1 2">
    <name type="scientific">Forsythia ovata</name>
    <dbReference type="NCBI Taxonomy" id="205694"/>
    <lineage>
        <taxon>Eukaryota</taxon>
        <taxon>Viridiplantae</taxon>
        <taxon>Streptophyta</taxon>
        <taxon>Embryophyta</taxon>
        <taxon>Tracheophyta</taxon>
        <taxon>Spermatophyta</taxon>
        <taxon>Magnoliopsida</taxon>
        <taxon>eudicotyledons</taxon>
        <taxon>Gunneridae</taxon>
        <taxon>Pentapetalae</taxon>
        <taxon>asterids</taxon>
        <taxon>lamiids</taxon>
        <taxon>Lamiales</taxon>
        <taxon>Oleaceae</taxon>
        <taxon>Forsythieae</taxon>
        <taxon>Forsythia</taxon>
    </lineage>
</organism>
<protein>
    <submittedName>
        <fullName evidence="1">Uncharacterized protein</fullName>
    </submittedName>
</protein>
<dbReference type="PANTHER" id="PTHR31722">
    <property type="entry name" value="OS06G0675200 PROTEIN"/>
    <property type="match status" value="1"/>
</dbReference>
<accession>A0ABD1X234</accession>
<evidence type="ECO:0000313" key="1">
    <source>
        <dbReference type="EMBL" id="KAL2555842.1"/>
    </source>
</evidence>
<dbReference type="Proteomes" id="UP001604277">
    <property type="component" value="Unassembled WGS sequence"/>
</dbReference>
<gene>
    <name evidence="1" type="ORF">Fot_00581</name>
</gene>
<comment type="caution">
    <text evidence="1">The sequence shown here is derived from an EMBL/GenBank/DDBJ whole genome shotgun (WGS) entry which is preliminary data.</text>
</comment>
<sequence length="123" mass="14287">MEESNRNVLGKDFVDFEFRLEDPVTMLPADELFFYGKLVSLQLFTIRHSMTAAPPLANVKLPDTTKFRRTNEISLTDPYLFSPKAPRCSSCWKEFLGFLSIPNMSRNANHNSRKHFRVRVMNT</sequence>
<name>A0ABD1X234_9LAMI</name>
<reference evidence="2" key="1">
    <citation type="submission" date="2024-07" db="EMBL/GenBank/DDBJ databases">
        <title>Two chromosome-level genome assemblies of Korean endemic species Abeliophyllum distichum and Forsythia ovata (Oleaceae).</title>
        <authorList>
            <person name="Jang H."/>
        </authorList>
    </citation>
    <scope>NUCLEOTIDE SEQUENCE [LARGE SCALE GENOMIC DNA]</scope>
</reference>
<dbReference type="EMBL" id="JBFOLJ010000001">
    <property type="protein sequence ID" value="KAL2555842.1"/>
    <property type="molecule type" value="Genomic_DNA"/>
</dbReference>
<evidence type="ECO:0000313" key="2">
    <source>
        <dbReference type="Proteomes" id="UP001604277"/>
    </source>
</evidence>
<dbReference type="AlphaFoldDB" id="A0ABD1X234"/>
<proteinExistence type="predicted"/>
<keyword evidence="2" id="KW-1185">Reference proteome</keyword>
<dbReference type="PANTHER" id="PTHR31722:SF0">
    <property type="entry name" value="OS06G0675200 PROTEIN"/>
    <property type="match status" value="1"/>
</dbReference>